<evidence type="ECO:0000313" key="2">
    <source>
        <dbReference type="EMBL" id="GES22045.1"/>
    </source>
</evidence>
<organism evidence="2 3">
    <name type="scientific">Acrocarpospora pleiomorpha</name>
    <dbReference type="NCBI Taxonomy" id="90975"/>
    <lineage>
        <taxon>Bacteria</taxon>
        <taxon>Bacillati</taxon>
        <taxon>Actinomycetota</taxon>
        <taxon>Actinomycetes</taxon>
        <taxon>Streptosporangiales</taxon>
        <taxon>Streptosporangiaceae</taxon>
        <taxon>Acrocarpospora</taxon>
    </lineage>
</organism>
<dbReference type="Proteomes" id="UP000377595">
    <property type="component" value="Unassembled WGS sequence"/>
</dbReference>
<keyword evidence="3" id="KW-1185">Reference proteome</keyword>
<dbReference type="CDD" id="cd02440">
    <property type="entry name" value="AdoMet_MTases"/>
    <property type="match status" value="1"/>
</dbReference>
<feature type="domain" description="Methyltransferase type 11" evidence="1">
    <location>
        <begin position="32"/>
        <end position="123"/>
    </location>
</feature>
<dbReference type="InterPro" id="IPR029063">
    <property type="entry name" value="SAM-dependent_MTases_sf"/>
</dbReference>
<evidence type="ECO:0000259" key="1">
    <source>
        <dbReference type="Pfam" id="PF08241"/>
    </source>
</evidence>
<dbReference type="AlphaFoldDB" id="A0A5M3XKZ4"/>
<protein>
    <recommendedName>
        <fullName evidence="1">Methyltransferase type 11 domain-containing protein</fullName>
    </recommendedName>
</protein>
<reference evidence="2 3" key="1">
    <citation type="submission" date="2019-10" db="EMBL/GenBank/DDBJ databases">
        <title>Whole genome shotgun sequence of Acrocarpospora pleiomorpha NBRC 16267.</title>
        <authorList>
            <person name="Ichikawa N."/>
            <person name="Kimura A."/>
            <person name="Kitahashi Y."/>
            <person name="Komaki H."/>
            <person name="Oguchi A."/>
        </authorList>
    </citation>
    <scope>NUCLEOTIDE SEQUENCE [LARGE SCALE GENOMIC DNA]</scope>
    <source>
        <strain evidence="2 3">NBRC 16267</strain>
    </source>
</reference>
<accession>A0A5M3XKZ4</accession>
<sequence>MSDVRLTTAGGVFSQRIREQWNEQLGRRIDILAAGCGRGAPLELDQIDARVTGVDEDRPFLRAATVARPDLDSWSLGDMRSVPLMPRSYDVVCVEFLLERIPHAELVLDRMVNGLRPGGLLLIRMRDRKSAYGFLDRKVPFRKPLRRWLAPEDAAGPLPSIYEPVTSREGVHSYCMMRGLMIAEDHSLISGPARLGPHGGLVAGVCRTVSRLSGGRLAPDHDEIALVVRKPQHHFARLI</sequence>
<comment type="caution">
    <text evidence="2">The sequence shown here is derived from an EMBL/GenBank/DDBJ whole genome shotgun (WGS) entry which is preliminary data.</text>
</comment>
<gene>
    <name evidence="2" type="ORF">Aple_049420</name>
</gene>
<evidence type="ECO:0000313" key="3">
    <source>
        <dbReference type="Proteomes" id="UP000377595"/>
    </source>
</evidence>
<dbReference type="Gene3D" id="3.40.50.150">
    <property type="entry name" value="Vaccinia Virus protein VP39"/>
    <property type="match status" value="1"/>
</dbReference>
<dbReference type="OrthoDB" id="4738926at2"/>
<proteinExistence type="predicted"/>
<dbReference type="Pfam" id="PF08241">
    <property type="entry name" value="Methyltransf_11"/>
    <property type="match status" value="1"/>
</dbReference>
<dbReference type="SUPFAM" id="SSF53335">
    <property type="entry name" value="S-adenosyl-L-methionine-dependent methyltransferases"/>
    <property type="match status" value="1"/>
</dbReference>
<dbReference type="InterPro" id="IPR013216">
    <property type="entry name" value="Methyltransf_11"/>
</dbReference>
<dbReference type="GO" id="GO:0008757">
    <property type="term" value="F:S-adenosylmethionine-dependent methyltransferase activity"/>
    <property type="evidence" value="ECO:0007669"/>
    <property type="project" value="InterPro"/>
</dbReference>
<dbReference type="RefSeq" id="WP_155347019.1">
    <property type="nucleotide sequence ID" value="NZ_BAAAHM010000016.1"/>
</dbReference>
<name>A0A5M3XKZ4_9ACTN</name>
<dbReference type="EMBL" id="BLAF01000028">
    <property type="protein sequence ID" value="GES22045.1"/>
    <property type="molecule type" value="Genomic_DNA"/>
</dbReference>